<name>A0ABX7BVS5_9CAUL</name>
<dbReference type="InterPro" id="IPR013159">
    <property type="entry name" value="DnaA_C"/>
</dbReference>
<dbReference type="InterPro" id="IPR010921">
    <property type="entry name" value="Trp_repressor/repl_initiator"/>
</dbReference>
<dbReference type="RefSeq" id="WP_201103956.1">
    <property type="nucleotide sequence ID" value="NZ_CP067977.1"/>
</dbReference>
<evidence type="ECO:0000259" key="1">
    <source>
        <dbReference type="SMART" id="SM00760"/>
    </source>
</evidence>
<feature type="domain" description="Chromosomal replication initiator DnaA C-terminal" evidence="1">
    <location>
        <begin position="16"/>
        <end position="85"/>
    </location>
</feature>
<proteinExistence type="predicted"/>
<evidence type="ECO:0000313" key="3">
    <source>
        <dbReference type="Proteomes" id="UP000595448"/>
    </source>
</evidence>
<dbReference type="Proteomes" id="UP000595448">
    <property type="component" value="Chromosome"/>
</dbReference>
<protein>
    <submittedName>
        <fullName evidence="2">Chromosomal replication initiator DnaA</fullName>
    </submittedName>
</protein>
<evidence type="ECO:0000313" key="2">
    <source>
        <dbReference type="EMBL" id="QQQ19605.1"/>
    </source>
</evidence>
<dbReference type="Pfam" id="PF08299">
    <property type="entry name" value="Bac_DnaA_C"/>
    <property type="match status" value="1"/>
</dbReference>
<dbReference type="SMART" id="SM00760">
    <property type="entry name" value="Bac_DnaA_C"/>
    <property type="match status" value="1"/>
</dbReference>
<gene>
    <name evidence="2" type="ORF">JIP62_05820</name>
</gene>
<organism evidence="2 3">
    <name type="scientific">Brevundimonas vitisensis</name>
    <dbReference type="NCBI Taxonomy" id="2800818"/>
    <lineage>
        <taxon>Bacteria</taxon>
        <taxon>Pseudomonadati</taxon>
        <taxon>Pseudomonadota</taxon>
        <taxon>Alphaproteobacteria</taxon>
        <taxon>Caulobacterales</taxon>
        <taxon>Caulobacteraceae</taxon>
        <taxon>Brevundimonas</taxon>
    </lineage>
</organism>
<sequence>MTKAYVVPVMEADRIRAGLALQLVAASTGIAAETMTGRDRLPPIACRARWLAMYLAHITFGWPLERVAHAFGVNRATASTACRWIEDERDRPVLDALLDRLEDCVRLIVDAGGLDLDQALGNRAPARAMGARA</sequence>
<accession>A0ABX7BVS5</accession>
<keyword evidence="3" id="KW-1185">Reference proteome</keyword>
<dbReference type="SUPFAM" id="SSF48295">
    <property type="entry name" value="TrpR-like"/>
    <property type="match status" value="1"/>
</dbReference>
<dbReference type="CDD" id="cd06571">
    <property type="entry name" value="Bac_DnaA_C"/>
    <property type="match status" value="1"/>
</dbReference>
<reference evidence="2 3" key="1">
    <citation type="submission" date="2021-01" db="EMBL/GenBank/DDBJ databases">
        <title>Brevundimonas vitis sp. nov., an bacterium isolated from grape (Vitis vinifera).</title>
        <authorList>
            <person name="Jiang L."/>
            <person name="Lee J."/>
        </authorList>
    </citation>
    <scope>NUCLEOTIDE SEQUENCE [LARGE SCALE GENOMIC DNA]</scope>
    <source>
        <strain evidence="2 3">GRTSA-9</strain>
    </source>
</reference>
<dbReference type="EMBL" id="CP067977">
    <property type="protein sequence ID" value="QQQ19605.1"/>
    <property type="molecule type" value="Genomic_DNA"/>
</dbReference>
<dbReference type="Gene3D" id="1.10.1750.10">
    <property type="match status" value="1"/>
</dbReference>